<feature type="domain" description="Cyclin-like" evidence="6">
    <location>
        <begin position="308"/>
        <end position="390"/>
    </location>
</feature>
<dbReference type="AlphaFoldDB" id="A0A448YLB7"/>
<feature type="region of interest" description="Disordered" evidence="5">
    <location>
        <begin position="1"/>
        <end position="161"/>
    </location>
</feature>
<dbReference type="InterPro" id="IPR006671">
    <property type="entry name" value="Cyclin_N"/>
</dbReference>
<dbReference type="FunCoup" id="A0A448YLB7">
    <property type="interactions" value="554"/>
</dbReference>
<dbReference type="InterPro" id="IPR046965">
    <property type="entry name" value="Cyclin_A/B-like"/>
</dbReference>
<dbReference type="GO" id="GO:0051301">
    <property type="term" value="P:cell division"/>
    <property type="evidence" value="ECO:0007669"/>
    <property type="project" value="UniProtKB-KW"/>
</dbReference>
<evidence type="ECO:0000256" key="1">
    <source>
        <dbReference type="ARBA" id="ARBA00022618"/>
    </source>
</evidence>
<dbReference type="Proteomes" id="UP000290900">
    <property type="component" value="Unassembled WGS sequence"/>
</dbReference>
<dbReference type="SMART" id="SM01332">
    <property type="entry name" value="Cyclin_C"/>
    <property type="match status" value="1"/>
</dbReference>
<dbReference type="OrthoDB" id="5590282at2759"/>
<dbReference type="GO" id="GO:0044772">
    <property type="term" value="P:mitotic cell cycle phase transition"/>
    <property type="evidence" value="ECO:0007669"/>
    <property type="project" value="InterPro"/>
</dbReference>
<dbReference type="InterPro" id="IPR048258">
    <property type="entry name" value="Cyclins_cyclin-box"/>
</dbReference>
<dbReference type="CDD" id="cd20512">
    <property type="entry name" value="CYCLIN_CLBs_yeast_rpt2"/>
    <property type="match status" value="1"/>
</dbReference>
<sequence>MSRELPHMQLEDENVQSQHTRGKEDASKVSTRPPPSRSRSVLSDLNSNSNYIRASNAPSQQLRTHRTMASPFVTHPENEGINHDNNNSNKQFRIKADSEQQLSDNEQRERQSEDDHTDEKRRMSLKRQATESSTALLEQNRSQDAKKMKVEPDSSWDDLDAEDADDPLMVSEYVNEIFDYLHELELKTLPDPNYLHWQRNLRPKMRSILVDWMVEVHLKFRLLPETLYLSINIMDRFMSRETVQVDRLQLLATGSLFIAAKYEEVYSPSVKNYAYVTDGGFTEDEILQAERFILEILDFDMSYPNPMNFLRRISKADDYDVQARTIGKYLLEITAVDHKFIGYLPSLCAAAAMYIARKMLGKFEWDGNLIHYSGGYRDSDLKEICEMIMDYLISPIVHEEFFKKYASRRFMKVSILARQWAKKITREGKNIMDPVI</sequence>
<evidence type="ECO:0000313" key="9">
    <source>
        <dbReference type="Proteomes" id="UP000290900"/>
    </source>
</evidence>
<feature type="compositionally biased region" description="Basic and acidic residues" evidence="5">
    <location>
        <begin position="141"/>
        <end position="152"/>
    </location>
</feature>
<dbReference type="FunFam" id="1.10.472.10:FF:000001">
    <property type="entry name" value="G2/mitotic-specific cyclin"/>
    <property type="match status" value="1"/>
</dbReference>
<reference evidence="8 9" key="1">
    <citation type="submission" date="2018-12" db="EMBL/GenBank/DDBJ databases">
        <authorList>
            <person name="Tiukova I."/>
            <person name="Dainat J."/>
        </authorList>
    </citation>
    <scope>NUCLEOTIDE SEQUENCE [LARGE SCALE GENOMIC DNA]</scope>
</reference>
<dbReference type="PROSITE" id="PS00292">
    <property type="entry name" value="CYCLINS"/>
    <property type="match status" value="1"/>
</dbReference>
<name>A0A448YLB7_BRENA</name>
<dbReference type="PIRSF" id="PIRSF001771">
    <property type="entry name" value="Cyclin_A_B_D_E"/>
    <property type="match status" value="1"/>
</dbReference>
<feature type="domain" description="Cyclin C-terminal" evidence="7">
    <location>
        <begin position="304"/>
        <end position="419"/>
    </location>
</feature>
<proteinExistence type="inferred from homology"/>
<comment type="similarity">
    <text evidence="4">Belongs to the cyclin family.</text>
</comment>
<dbReference type="EMBL" id="CAACVR010000012">
    <property type="protein sequence ID" value="VEU21691.1"/>
    <property type="molecule type" value="Genomic_DNA"/>
</dbReference>
<dbReference type="PANTHER" id="PTHR10177">
    <property type="entry name" value="CYCLINS"/>
    <property type="match status" value="1"/>
</dbReference>
<feature type="compositionally biased region" description="Polar residues" evidence="5">
    <location>
        <begin position="41"/>
        <end position="62"/>
    </location>
</feature>
<keyword evidence="2 4" id="KW-0195">Cyclin</keyword>
<evidence type="ECO:0000256" key="5">
    <source>
        <dbReference type="SAM" id="MobiDB-lite"/>
    </source>
</evidence>
<evidence type="ECO:0000256" key="3">
    <source>
        <dbReference type="ARBA" id="ARBA00023306"/>
    </source>
</evidence>
<dbReference type="InterPro" id="IPR004367">
    <property type="entry name" value="Cyclin_C-dom"/>
</dbReference>
<feature type="compositionally biased region" description="Polar residues" evidence="5">
    <location>
        <begin position="130"/>
        <end position="140"/>
    </location>
</feature>
<dbReference type="InParanoid" id="A0A448YLB7"/>
<organism evidence="8 9">
    <name type="scientific">Brettanomyces naardenensis</name>
    <name type="common">Yeast</name>
    <dbReference type="NCBI Taxonomy" id="13370"/>
    <lineage>
        <taxon>Eukaryota</taxon>
        <taxon>Fungi</taxon>
        <taxon>Dikarya</taxon>
        <taxon>Ascomycota</taxon>
        <taxon>Saccharomycotina</taxon>
        <taxon>Pichiomycetes</taxon>
        <taxon>Pichiales</taxon>
        <taxon>Pichiaceae</taxon>
        <taxon>Brettanomyces</taxon>
    </lineage>
</organism>
<keyword evidence="9" id="KW-1185">Reference proteome</keyword>
<dbReference type="Gene3D" id="1.10.472.10">
    <property type="entry name" value="Cyclin-like"/>
    <property type="match status" value="2"/>
</dbReference>
<gene>
    <name evidence="8" type="ORF">BRENAR_LOCUS2424</name>
</gene>
<dbReference type="Pfam" id="PF02984">
    <property type="entry name" value="Cyclin_C"/>
    <property type="match status" value="1"/>
</dbReference>
<dbReference type="InterPro" id="IPR039361">
    <property type="entry name" value="Cyclin"/>
</dbReference>
<dbReference type="STRING" id="13370.A0A448YLB7"/>
<evidence type="ECO:0000259" key="6">
    <source>
        <dbReference type="SMART" id="SM00385"/>
    </source>
</evidence>
<protein>
    <submittedName>
        <fullName evidence="8">DEKNAAC102309</fullName>
    </submittedName>
</protein>
<evidence type="ECO:0000259" key="7">
    <source>
        <dbReference type="SMART" id="SM01332"/>
    </source>
</evidence>
<evidence type="ECO:0000256" key="2">
    <source>
        <dbReference type="ARBA" id="ARBA00023127"/>
    </source>
</evidence>
<dbReference type="Pfam" id="PF00134">
    <property type="entry name" value="Cyclin_N"/>
    <property type="match status" value="1"/>
</dbReference>
<dbReference type="CDD" id="cd20568">
    <property type="entry name" value="CYCLIN_CLBs_yeast_rpt1"/>
    <property type="match status" value="1"/>
</dbReference>
<dbReference type="SMART" id="SM00385">
    <property type="entry name" value="CYCLIN"/>
    <property type="match status" value="2"/>
</dbReference>
<accession>A0A448YLB7</accession>
<feature type="domain" description="Cyclin-like" evidence="6">
    <location>
        <begin position="211"/>
        <end position="295"/>
    </location>
</feature>
<evidence type="ECO:0000256" key="4">
    <source>
        <dbReference type="RuleBase" id="RU000383"/>
    </source>
</evidence>
<dbReference type="InterPro" id="IPR013763">
    <property type="entry name" value="Cyclin-like_dom"/>
</dbReference>
<feature type="compositionally biased region" description="Basic and acidic residues" evidence="5">
    <location>
        <begin position="105"/>
        <end position="122"/>
    </location>
</feature>
<keyword evidence="1" id="KW-0132">Cell division</keyword>
<evidence type="ECO:0000313" key="8">
    <source>
        <dbReference type="EMBL" id="VEU21691.1"/>
    </source>
</evidence>
<keyword evidence="3" id="KW-0131">Cell cycle</keyword>
<dbReference type="SUPFAM" id="SSF47954">
    <property type="entry name" value="Cyclin-like"/>
    <property type="match status" value="2"/>
</dbReference>
<dbReference type="GO" id="GO:0016538">
    <property type="term" value="F:cyclin-dependent protein serine/threonine kinase regulator activity"/>
    <property type="evidence" value="ECO:0007669"/>
    <property type="project" value="InterPro"/>
</dbReference>
<dbReference type="InterPro" id="IPR036915">
    <property type="entry name" value="Cyclin-like_sf"/>
</dbReference>
<dbReference type="GO" id="GO:0007346">
    <property type="term" value="P:regulation of mitotic cell cycle"/>
    <property type="evidence" value="ECO:0007669"/>
    <property type="project" value="UniProtKB-ARBA"/>
</dbReference>
<feature type="compositionally biased region" description="Basic and acidic residues" evidence="5">
    <location>
        <begin position="1"/>
        <end position="10"/>
    </location>
</feature>